<organism evidence="1 2">
    <name type="scientific">Cichorium intybus</name>
    <name type="common">Chicory</name>
    <dbReference type="NCBI Taxonomy" id="13427"/>
    <lineage>
        <taxon>Eukaryota</taxon>
        <taxon>Viridiplantae</taxon>
        <taxon>Streptophyta</taxon>
        <taxon>Embryophyta</taxon>
        <taxon>Tracheophyta</taxon>
        <taxon>Spermatophyta</taxon>
        <taxon>Magnoliopsida</taxon>
        <taxon>eudicotyledons</taxon>
        <taxon>Gunneridae</taxon>
        <taxon>Pentapetalae</taxon>
        <taxon>asterids</taxon>
        <taxon>campanulids</taxon>
        <taxon>Asterales</taxon>
        <taxon>Asteraceae</taxon>
        <taxon>Cichorioideae</taxon>
        <taxon>Cichorieae</taxon>
        <taxon>Cichoriinae</taxon>
        <taxon>Cichorium</taxon>
    </lineage>
</organism>
<reference evidence="1 2" key="2">
    <citation type="journal article" date="2022" name="Mol. Ecol. Resour.">
        <title>The genomes of chicory, endive, great burdock and yacon provide insights into Asteraceae paleo-polyploidization history and plant inulin production.</title>
        <authorList>
            <person name="Fan W."/>
            <person name="Wang S."/>
            <person name="Wang H."/>
            <person name="Wang A."/>
            <person name="Jiang F."/>
            <person name="Liu H."/>
            <person name="Zhao H."/>
            <person name="Xu D."/>
            <person name="Zhang Y."/>
        </authorList>
    </citation>
    <scope>NUCLEOTIDE SEQUENCE [LARGE SCALE GENOMIC DNA]</scope>
    <source>
        <strain evidence="2">cv. Punajuju</strain>
        <tissue evidence="1">Leaves</tissue>
    </source>
</reference>
<accession>A0ACB9G697</accession>
<reference evidence="2" key="1">
    <citation type="journal article" date="2022" name="Mol. Ecol. Resour.">
        <title>The genomes of chicory, endive, great burdock and yacon provide insights into Asteraceae palaeo-polyploidization history and plant inulin production.</title>
        <authorList>
            <person name="Fan W."/>
            <person name="Wang S."/>
            <person name="Wang H."/>
            <person name="Wang A."/>
            <person name="Jiang F."/>
            <person name="Liu H."/>
            <person name="Zhao H."/>
            <person name="Xu D."/>
            <person name="Zhang Y."/>
        </authorList>
    </citation>
    <scope>NUCLEOTIDE SEQUENCE [LARGE SCALE GENOMIC DNA]</scope>
    <source>
        <strain evidence="2">cv. Punajuju</strain>
    </source>
</reference>
<evidence type="ECO:0000313" key="2">
    <source>
        <dbReference type="Proteomes" id="UP001055811"/>
    </source>
</evidence>
<dbReference type="Proteomes" id="UP001055811">
    <property type="component" value="Linkage Group LG02"/>
</dbReference>
<dbReference type="EMBL" id="CM042010">
    <property type="protein sequence ID" value="KAI3778731.1"/>
    <property type="molecule type" value="Genomic_DNA"/>
</dbReference>
<gene>
    <name evidence="1" type="ORF">L2E82_08114</name>
</gene>
<protein>
    <submittedName>
        <fullName evidence="1">Uncharacterized protein</fullName>
    </submittedName>
</protein>
<name>A0ACB9G697_CICIN</name>
<proteinExistence type="predicted"/>
<keyword evidence="2" id="KW-1185">Reference proteome</keyword>
<evidence type="ECO:0000313" key="1">
    <source>
        <dbReference type="EMBL" id="KAI3778731.1"/>
    </source>
</evidence>
<sequence>MQEVQQTEETMEVPMSMEQVLETQDEVVYKVVYETQTIKNLRESGYNEDEIAKCLPHELDEEDDKEGIEETQPTIAIKRRRPSKRITKSNIGKKKLD</sequence>
<comment type="caution">
    <text evidence="1">The sequence shown here is derived from an EMBL/GenBank/DDBJ whole genome shotgun (WGS) entry which is preliminary data.</text>
</comment>